<dbReference type="Gene3D" id="3.30.450.40">
    <property type="match status" value="1"/>
</dbReference>
<dbReference type="RefSeq" id="WP_311557974.1">
    <property type="nucleotide sequence ID" value="NZ_JAVREJ010000013.1"/>
</dbReference>
<proteinExistence type="inferred from homology"/>
<feature type="domain" description="GAF" evidence="3">
    <location>
        <begin position="75"/>
        <end position="226"/>
    </location>
</feature>
<evidence type="ECO:0000313" key="5">
    <source>
        <dbReference type="Proteomes" id="UP001183202"/>
    </source>
</evidence>
<organism evidence="4 5">
    <name type="scientific">Pseudonocardia charpentierae</name>
    <dbReference type="NCBI Taxonomy" id="3075545"/>
    <lineage>
        <taxon>Bacteria</taxon>
        <taxon>Bacillati</taxon>
        <taxon>Actinomycetota</taxon>
        <taxon>Actinomycetes</taxon>
        <taxon>Pseudonocardiales</taxon>
        <taxon>Pseudonocardiaceae</taxon>
        <taxon>Pseudonocardia</taxon>
    </lineage>
</organism>
<evidence type="ECO:0000313" key="4">
    <source>
        <dbReference type="EMBL" id="MDT0351595.1"/>
    </source>
</evidence>
<evidence type="ECO:0000259" key="3">
    <source>
        <dbReference type="SMART" id="SM00065"/>
    </source>
</evidence>
<protein>
    <submittedName>
        <fullName evidence="4">Helix-turn-helix domain-containing protein</fullName>
    </submittedName>
</protein>
<keyword evidence="5" id="KW-1185">Reference proteome</keyword>
<dbReference type="PANTHER" id="PTHR33744">
    <property type="entry name" value="CARBOHYDRATE DIACID REGULATOR"/>
    <property type="match status" value="1"/>
</dbReference>
<gene>
    <name evidence="4" type="ORF">RM445_18865</name>
</gene>
<comment type="similarity">
    <text evidence="1">Belongs to the CdaR family.</text>
</comment>
<dbReference type="Pfam" id="PF01590">
    <property type="entry name" value="GAF"/>
    <property type="match status" value="1"/>
</dbReference>
<name>A0ABU2NCY3_9PSEU</name>
<dbReference type="SUPFAM" id="SSF55781">
    <property type="entry name" value="GAF domain-like"/>
    <property type="match status" value="1"/>
</dbReference>
<comment type="caution">
    <text evidence="4">The sequence shown here is derived from an EMBL/GenBank/DDBJ whole genome shotgun (WGS) entry which is preliminary data.</text>
</comment>
<dbReference type="InterPro" id="IPR003018">
    <property type="entry name" value="GAF"/>
</dbReference>
<dbReference type="InterPro" id="IPR025736">
    <property type="entry name" value="PucR_C-HTH_dom"/>
</dbReference>
<sequence>MPRTALELLRLLAADAPAEQIEEKARALAAADPDDGDAARDLALRVRAGLDAFRRREAELSALVDTARDLASLPDPGDVLDAIVRRARTLLRADVAYLTLHDPERGDTYMRATAGSVSARFQALRLPLGAGLGGLVAQTRRPYWSADYPADEQFRHTNEIDAAVDDEGLIGICGTPLLVGDEFVGVLFASNRTRRRFHHDEVALLGSLAALAAVSLVQSRRAAATAATLAALSTAHEGIAQAAAAHDRFVGVVLAGGGVDDITAVLGEVLACWVAVLDVDGSRLAAHGPVPDRLGRNPSNGSANGSAEGFADPLADAPAVRRSAETGRLAEADGMWAVAVTAAGQRLGTLVLGGRGGLDAGQGRTVERAAMVTAVVLAFRLRAAETDQRVRTDLLTELLSRIPGAEQTAVDRGLVERGRVLGLRLQTPHVLAVCRCDEPRRRGIALAAGALGDGRALVAEHGDGVVVLLPGRDASAAATDLVRRVGGPAASGTVTVGASGPLTPARGLATAYAEAGRTADALVALGLAGTGGSARDLGFAGLVLGAGADVEGYLARVLGPLLDYDVRRGSDLAGTLAAYFSAGASPRRAASALHVHVNTVSQRLDRVASLLGDDWQSPERALEIQLALRLHRLRTTRQG</sequence>
<reference evidence="5" key="1">
    <citation type="submission" date="2023-07" db="EMBL/GenBank/DDBJ databases">
        <title>30 novel species of actinomycetes from the DSMZ collection.</title>
        <authorList>
            <person name="Nouioui I."/>
        </authorList>
    </citation>
    <scope>NUCLEOTIDE SEQUENCE [LARGE SCALE GENOMIC DNA]</scope>
    <source>
        <strain evidence="5">DSM 45834</strain>
    </source>
</reference>
<dbReference type="Gene3D" id="1.10.10.2840">
    <property type="entry name" value="PucR C-terminal helix-turn-helix domain"/>
    <property type="match status" value="1"/>
</dbReference>
<accession>A0ABU2NCY3</accession>
<dbReference type="InterPro" id="IPR029016">
    <property type="entry name" value="GAF-like_dom_sf"/>
</dbReference>
<feature type="region of interest" description="Disordered" evidence="2">
    <location>
        <begin position="288"/>
        <end position="310"/>
    </location>
</feature>
<evidence type="ECO:0000256" key="2">
    <source>
        <dbReference type="SAM" id="MobiDB-lite"/>
    </source>
</evidence>
<dbReference type="InterPro" id="IPR041522">
    <property type="entry name" value="CdaR_GGDEF"/>
</dbReference>
<dbReference type="Pfam" id="PF13556">
    <property type="entry name" value="HTH_30"/>
    <property type="match status" value="1"/>
</dbReference>
<dbReference type="SMART" id="SM00065">
    <property type="entry name" value="GAF"/>
    <property type="match status" value="1"/>
</dbReference>
<evidence type="ECO:0000256" key="1">
    <source>
        <dbReference type="ARBA" id="ARBA00006754"/>
    </source>
</evidence>
<dbReference type="InterPro" id="IPR042070">
    <property type="entry name" value="PucR_C-HTH_sf"/>
</dbReference>
<dbReference type="InterPro" id="IPR051448">
    <property type="entry name" value="CdaR-like_regulators"/>
</dbReference>
<dbReference type="Proteomes" id="UP001183202">
    <property type="component" value="Unassembled WGS sequence"/>
</dbReference>
<dbReference type="EMBL" id="JAVREJ010000013">
    <property type="protein sequence ID" value="MDT0351595.1"/>
    <property type="molecule type" value="Genomic_DNA"/>
</dbReference>
<dbReference type="PANTHER" id="PTHR33744:SF1">
    <property type="entry name" value="DNA-BINDING TRANSCRIPTIONAL ACTIVATOR ADER"/>
    <property type="match status" value="1"/>
</dbReference>
<dbReference type="Pfam" id="PF17853">
    <property type="entry name" value="GGDEF_2"/>
    <property type="match status" value="1"/>
</dbReference>